<comment type="caution">
    <text evidence="1">The sequence shown here is derived from an EMBL/GenBank/DDBJ whole genome shotgun (WGS) entry which is preliminary data.</text>
</comment>
<evidence type="ECO:0000313" key="2">
    <source>
        <dbReference type="Proteomes" id="UP001165960"/>
    </source>
</evidence>
<dbReference type="Proteomes" id="UP001165960">
    <property type="component" value="Unassembled WGS sequence"/>
</dbReference>
<reference evidence="1" key="1">
    <citation type="submission" date="2022-04" db="EMBL/GenBank/DDBJ databases">
        <title>Genome of the entomopathogenic fungus Entomophthora muscae.</title>
        <authorList>
            <person name="Elya C."/>
            <person name="Lovett B.R."/>
            <person name="Lee E."/>
            <person name="Macias A.M."/>
            <person name="Hajek A.E."/>
            <person name="De Bivort B.L."/>
            <person name="Kasson M.T."/>
            <person name="De Fine Licht H.H."/>
            <person name="Stajich J.E."/>
        </authorList>
    </citation>
    <scope>NUCLEOTIDE SEQUENCE</scope>
    <source>
        <strain evidence="1">Berkeley</strain>
    </source>
</reference>
<name>A0ACC2SKV7_9FUNG</name>
<dbReference type="EMBL" id="QTSX02004986">
    <property type="protein sequence ID" value="KAJ9062915.1"/>
    <property type="molecule type" value="Genomic_DNA"/>
</dbReference>
<protein>
    <submittedName>
        <fullName evidence="1">N-acetyltransferase esco2</fullName>
    </submittedName>
</protein>
<keyword evidence="2" id="KW-1185">Reference proteome</keyword>
<gene>
    <name evidence="1" type="primary">ESCO2</name>
    <name evidence="1" type="ORF">DSO57_1005717</name>
</gene>
<proteinExistence type="predicted"/>
<organism evidence="1 2">
    <name type="scientific">Entomophthora muscae</name>
    <dbReference type="NCBI Taxonomy" id="34485"/>
    <lineage>
        <taxon>Eukaryota</taxon>
        <taxon>Fungi</taxon>
        <taxon>Fungi incertae sedis</taxon>
        <taxon>Zoopagomycota</taxon>
        <taxon>Entomophthoromycotina</taxon>
        <taxon>Entomophthoromycetes</taxon>
        <taxon>Entomophthorales</taxon>
        <taxon>Entomophthoraceae</taxon>
        <taxon>Entomophthora</taxon>
    </lineage>
</organism>
<accession>A0ACC2SKV7</accession>
<evidence type="ECO:0000313" key="1">
    <source>
        <dbReference type="EMBL" id="KAJ9062915.1"/>
    </source>
</evidence>
<sequence length="361" mass="39386">MMGPGEMDDFDAEKKSLPRAAITFRSRRRQSTLGTPLSAAKKSRTAGSDDDSSDAEPKVQKPSANKAKFWVQVPTKAGIQTSLEPASKPFFAHESPNFTKKSEQTFLNLGQKSLTTKCLDCGMSYSRGRIEDEQVHTIFHESVVNGIVLKKYKSEVLVKRINAPKFQAPASSNSKEFGSLRPFVSSNKAAIEGEVVVYHGGRLGTYDQRKIDEICSIVNQSLGSAEIEPSRLKNSKIYLFLSLKRKVLGCLIAEPIRRAYSMAPCSNSTSDDDDAWAADGEPRHAVAGVNRIWVLPKFRRRKVASHLLSALCASFVFGINNLPSSHVAFSQPTSAGRSVALSFNGGPGILVYSESDLAPVV</sequence>